<dbReference type="AlphaFoldDB" id="A0A2Z6DZL1"/>
<dbReference type="OrthoDB" id="5292978at2"/>
<dbReference type="GO" id="GO:0016491">
    <property type="term" value="F:oxidoreductase activity"/>
    <property type="evidence" value="ECO:0007669"/>
    <property type="project" value="InterPro"/>
</dbReference>
<dbReference type="PANTHER" id="PTHR47354:SF5">
    <property type="entry name" value="PROTEIN RFBI"/>
    <property type="match status" value="1"/>
</dbReference>
<dbReference type="InterPro" id="IPR006058">
    <property type="entry name" value="2Fe2S_fd_BS"/>
</dbReference>
<feature type="domain" description="FAD-binding FR-type" evidence="3">
    <location>
        <begin position="101"/>
        <end position="200"/>
    </location>
</feature>
<dbReference type="PRINTS" id="PR00371">
    <property type="entry name" value="FPNCR"/>
</dbReference>
<reference evidence="4 5" key="1">
    <citation type="submission" date="2018-04" db="EMBL/GenBank/DDBJ databases">
        <title>Complete genome sequence of Hydrogenophilus thermoluteolus TH-1.</title>
        <authorList>
            <person name="Arai H."/>
        </authorList>
    </citation>
    <scope>NUCLEOTIDE SEQUENCE [LARGE SCALE GENOMIC DNA]</scope>
    <source>
        <strain evidence="4 5">TH-1</strain>
    </source>
</reference>
<dbReference type="SUPFAM" id="SSF54292">
    <property type="entry name" value="2Fe-2S ferredoxin-like"/>
    <property type="match status" value="1"/>
</dbReference>
<gene>
    <name evidence="4" type="ORF">HPTL_1738</name>
</gene>
<sequence length="339" mass="36924">MTHTVQIANHPDATFTAAPDETVLDAALRSGLTVPYGCRDGACGACRARVVNGTVELKGVAPGVLSDDERAAGWTLLCRAYPRSDLTIEVRELRRADDLPIHKFPARVETIEKIDDVAIVTLKLPNSLDFRFRAGQYVDVLLPDGARRSFSIASAPNHGGFLELHIRLVPGGRFTPKVFTETAPKTVWRLEGPFGTFTLKSRARPLLFVAGGTGFAPIQSLLQELAAGEPPQVPVLCYFGARTPAGLYRDAWLRAFAESHPWLDYRPVISEPEQAPDWTGRTGLVPDAVVAELSDLTAYDAYVCGSPAMVEAARARFRAANLPEEAFFADAFTFQSTPQ</sequence>
<dbReference type="Pfam" id="PF00111">
    <property type="entry name" value="Fer2"/>
    <property type="match status" value="1"/>
</dbReference>
<dbReference type="InterPro" id="IPR012675">
    <property type="entry name" value="Beta-grasp_dom_sf"/>
</dbReference>
<dbReference type="CDD" id="cd06189">
    <property type="entry name" value="flavin_oxioreductase"/>
    <property type="match status" value="1"/>
</dbReference>
<dbReference type="InterPro" id="IPR036010">
    <property type="entry name" value="2Fe-2S_ferredoxin-like_sf"/>
</dbReference>
<dbReference type="SUPFAM" id="SSF63380">
    <property type="entry name" value="Riboflavin synthase domain-like"/>
    <property type="match status" value="1"/>
</dbReference>
<keyword evidence="5" id="KW-1185">Reference proteome</keyword>
<dbReference type="InterPro" id="IPR001041">
    <property type="entry name" value="2Fe-2S_ferredoxin-type"/>
</dbReference>
<dbReference type="InterPro" id="IPR017927">
    <property type="entry name" value="FAD-bd_FR_type"/>
</dbReference>
<dbReference type="PRINTS" id="PR00410">
    <property type="entry name" value="PHEHYDRXLASE"/>
</dbReference>
<dbReference type="RefSeq" id="WP_119335671.1">
    <property type="nucleotide sequence ID" value="NZ_AP018558.1"/>
</dbReference>
<evidence type="ECO:0000313" key="5">
    <source>
        <dbReference type="Proteomes" id="UP000262004"/>
    </source>
</evidence>
<dbReference type="Pfam" id="PF00970">
    <property type="entry name" value="FAD_binding_6"/>
    <property type="match status" value="1"/>
</dbReference>
<dbReference type="GO" id="GO:0051537">
    <property type="term" value="F:2 iron, 2 sulfur cluster binding"/>
    <property type="evidence" value="ECO:0007669"/>
    <property type="project" value="InterPro"/>
</dbReference>
<proteinExistence type="predicted"/>
<dbReference type="Proteomes" id="UP000262004">
    <property type="component" value="Chromosome"/>
</dbReference>
<dbReference type="InterPro" id="IPR001433">
    <property type="entry name" value="OxRdtase_FAD/NAD-bd"/>
</dbReference>
<dbReference type="EMBL" id="AP018558">
    <property type="protein sequence ID" value="BBD77996.1"/>
    <property type="molecule type" value="Genomic_DNA"/>
</dbReference>
<evidence type="ECO:0000259" key="2">
    <source>
        <dbReference type="PROSITE" id="PS51085"/>
    </source>
</evidence>
<dbReference type="SUPFAM" id="SSF52343">
    <property type="entry name" value="Ferredoxin reductase-like, C-terminal NADP-linked domain"/>
    <property type="match status" value="1"/>
</dbReference>
<evidence type="ECO:0000256" key="1">
    <source>
        <dbReference type="ARBA" id="ARBA00034078"/>
    </source>
</evidence>
<dbReference type="Gene3D" id="3.10.20.30">
    <property type="match status" value="1"/>
</dbReference>
<protein>
    <submittedName>
        <fullName evidence="4">CDP-6-deoxy-delta-3,4-glucoseen reductase</fullName>
    </submittedName>
</protein>
<name>A0A2Z6DZL1_HYDTE</name>
<dbReference type="KEGG" id="htl:HPTL_1738"/>
<dbReference type="Pfam" id="PF00175">
    <property type="entry name" value="NAD_binding_1"/>
    <property type="match status" value="1"/>
</dbReference>
<dbReference type="InterPro" id="IPR039261">
    <property type="entry name" value="FNR_nucleotide-bd"/>
</dbReference>
<dbReference type="InterPro" id="IPR050415">
    <property type="entry name" value="MRET"/>
</dbReference>
<accession>A0A2Z6DZL1</accession>
<feature type="domain" description="2Fe-2S ferredoxin-type" evidence="2">
    <location>
        <begin position="3"/>
        <end position="94"/>
    </location>
</feature>
<evidence type="ECO:0000259" key="3">
    <source>
        <dbReference type="PROSITE" id="PS51384"/>
    </source>
</evidence>
<dbReference type="PANTHER" id="PTHR47354">
    <property type="entry name" value="NADH OXIDOREDUCTASE HCR"/>
    <property type="match status" value="1"/>
</dbReference>
<dbReference type="InterPro" id="IPR001709">
    <property type="entry name" value="Flavoprot_Pyr_Nucl_cyt_Rdtase"/>
</dbReference>
<dbReference type="Gene3D" id="3.40.50.80">
    <property type="entry name" value="Nucleotide-binding domain of ferredoxin-NADP reductase (FNR) module"/>
    <property type="match status" value="1"/>
</dbReference>
<dbReference type="CDD" id="cd00207">
    <property type="entry name" value="fer2"/>
    <property type="match status" value="1"/>
</dbReference>
<dbReference type="PROSITE" id="PS51085">
    <property type="entry name" value="2FE2S_FER_2"/>
    <property type="match status" value="1"/>
</dbReference>
<evidence type="ECO:0000313" key="4">
    <source>
        <dbReference type="EMBL" id="BBD77996.1"/>
    </source>
</evidence>
<dbReference type="PROSITE" id="PS00197">
    <property type="entry name" value="2FE2S_FER_1"/>
    <property type="match status" value="1"/>
</dbReference>
<dbReference type="Gene3D" id="2.40.30.10">
    <property type="entry name" value="Translation factors"/>
    <property type="match status" value="1"/>
</dbReference>
<comment type="cofactor">
    <cofactor evidence="1">
        <name>[2Fe-2S] cluster</name>
        <dbReference type="ChEBI" id="CHEBI:190135"/>
    </cofactor>
</comment>
<dbReference type="PROSITE" id="PS51384">
    <property type="entry name" value="FAD_FR"/>
    <property type="match status" value="1"/>
</dbReference>
<dbReference type="InterPro" id="IPR008333">
    <property type="entry name" value="Cbr1-like_FAD-bd_dom"/>
</dbReference>
<dbReference type="InterPro" id="IPR017938">
    <property type="entry name" value="Riboflavin_synthase-like_b-brl"/>
</dbReference>
<organism evidence="4 5">
    <name type="scientific">Hydrogenophilus thermoluteolus</name>
    <name type="common">Pseudomonas hydrogenothermophila</name>
    <dbReference type="NCBI Taxonomy" id="297"/>
    <lineage>
        <taxon>Bacteria</taxon>
        <taxon>Pseudomonadati</taxon>
        <taxon>Pseudomonadota</taxon>
        <taxon>Hydrogenophilia</taxon>
        <taxon>Hydrogenophilales</taxon>
        <taxon>Hydrogenophilaceae</taxon>
        <taxon>Hydrogenophilus</taxon>
    </lineage>
</organism>